<dbReference type="RefSeq" id="WP_066482064.1">
    <property type="nucleotide sequence ID" value="NZ_BCNT01000017.1"/>
</dbReference>
<dbReference type="Proteomes" id="UP001597463">
    <property type="component" value="Unassembled WGS sequence"/>
</dbReference>
<evidence type="ECO:0000313" key="1">
    <source>
        <dbReference type="EMBL" id="MFD2755656.1"/>
    </source>
</evidence>
<evidence type="ECO:0000313" key="2">
    <source>
        <dbReference type="Proteomes" id="UP001597463"/>
    </source>
</evidence>
<organism evidence="1 2">
    <name type="scientific">Comamonas terrae</name>
    <dbReference type="NCBI Taxonomy" id="673548"/>
    <lineage>
        <taxon>Bacteria</taxon>
        <taxon>Pseudomonadati</taxon>
        <taxon>Pseudomonadota</taxon>
        <taxon>Betaproteobacteria</taxon>
        <taxon>Burkholderiales</taxon>
        <taxon>Comamonadaceae</taxon>
        <taxon>Comamonas</taxon>
    </lineage>
</organism>
<sequence length="104" mass="11405">MNIALMHAHYDADHLADVKSQMATLGAPTIKAVWMECHGHWAALEGAHRIRAAADLGLVPVIEEIEYSEDVTLEDLGCDDASEGYTVAEIADESHRSTIINFEE</sequence>
<dbReference type="EMBL" id="JBHUMV010000007">
    <property type="protein sequence ID" value="MFD2755656.1"/>
    <property type="molecule type" value="Genomic_DNA"/>
</dbReference>
<name>A0ABW5UPX3_9BURK</name>
<protein>
    <recommendedName>
        <fullName evidence="3">ParB/Sulfiredoxin domain-containing protein</fullName>
    </recommendedName>
</protein>
<gene>
    <name evidence="1" type="ORF">ACFSW6_16400</name>
</gene>
<proteinExistence type="predicted"/>
<comment type="caution">
    <text evidence="1">The sequence shown here is derived from an EMBL/GenBank/DDBJ whole genome shotgun (WGS) entry which is preliminary data.</text>
</comment>
<evidence type="ECO:0008006" key="3">
    <source>
        <dbReference type="Google" id="ProtNLM"/>
    </source>
</evidence>
<accession>A0ABW5UPX3</accession>
<keyword evidence="2" id="KW-1185">Reference proteome</keyword>
<reference evidence="2" key="1">
    <citation type="journal article" date="2019" name="Int. J. Syst. Evol. Microbiol.">
        <title>The Global Catalogue of Microorganisms (GCM) 10K type strain sequencing project: providing services to taxonomists for standard genome sequencing and annotation.</title>
        <authorList>
            <consortium name="The Broad Institute Genomics Platform"/>
            <consortium name="The Broad Institute Genome Sequencing Center for Infectious Disease"/>
            <person name="Wu L."/>
            <person name="Ma J."/>
        </authorList>
    </citation>
    <scope>NUCLEOTIDE SEQUENCE [LARGE SCALE GENOMIC DNA]</scope>
    <source>
        <strain evidence="2">TISTR 1906</strain>
    </source>
</reference>